<gene>
    <name evidence="2" type="ORF">PJ311_13095</name>
</gene>
<evidence type="ECO:0000256" key="1">
    <source>
        <dbReference type="SAM" id="Phobius"/>
    </source>
</evidence>
<keyword evidence="3" id="KW-1185">Reference proteome</keyword>
<proteinExistence type="predicted"/>
<dbReference type="Proteomes" id="UP001211894">
    <property type="component" value="Unassembled WGS sequence"/>
</dbReference>
<reference evidence="2 3" key="1">
    <citation type="submission" date="2023-01" db="EMBL/GenBank/DDBJ databases">
        <title>Bacillus changyiensis sp. nov., isolated from a coastal deposit.</title>
        <authorList>
            <person name="Xiao G."/>
            <person name="Lai Q."/>
            <person name="Hu Z."/>
            <person name="Shao Z."/>
        </authorList>
    </citation>
    <scope>NUCLEOTIDE SEQUENCE [LARGE SCALE GENOMIC DNA]</scope>
    <source>
        <strain evidence="2 3">CLL-7-23</strain>
    </source>
</reference>
<accession>A0ABT4X5Y4</accession>
<evidence type="ECO:0000313" key="3">
    <source>
        <dbReference type="Proteomes" id="UP001211894"/>
    </source>
</evidence>
<dbReference type="RefSeq" id="WP_271341359.1">
    <property type="nucleotide sequence ID" value="NZ_JAQKAB010000008.1"/>
</dbReference>
<feature type="transmembrane region" description="Helical" evidence="1">
    <location>
        <begin position="6"/>
        <end position="26"/>
    </location>
</feature>
<protein>
    <submittedName>
        <fullName evidence="2">Uncharacterized protein</fullName>
    </submittedName>
</protein>
<name>A0ABT4X5Y4_9BACI</name>
<sequence length="55" mass="6721">MENSFVMVTDAPVSLNFLIYIQNIFLNQKRQELRFPYLSTRIVFKEDFELKYKEL</sequence>
<keyword evidence="1" id="KW-1133">Transmembrane helix</keyword>
<evidence type="ECO:0000313" key="2">
    <source>
        <dbReference type="EMBL" id="MDA7027522.1"/>
    </source>
</evidence>
<comment type="caution">
    <text evidence="2">The sequence shown here is derived from an EMBL/GenBank/DDBJ whole genome shotgun (WGS) entry which is preliminary data.</text>
</comment>
<dbReference type="EMBL" id="JAQKAB010000008">
    <property type="protein sequence ID" value="MDA7027522.1"/>
    <property type="molecule type" value="Genomic_DNA"/>
</dbReference>
<keyword evidence="1" id="KW-0472">Membrane</keyword>
<keyword evidence="1" id="KW-0812">Transmembrane</keyword>
<organism evidence="2 3">
    <name type="scientific">Bacillus changyiensis</name>
    <dbReference type="NCBI Taxonomy" id="3004103"/>
    <lineage>
        <taxon>Bacteria</taxon>
        <taxon>Bacillati</taxon>
        <taxon>Bacillota</taxon>
        <taxon>Bacilli</taxon>
        <taxon>Bacillales</taxon>
        <taxon>Bacillaceae</taxon>
        <taxon>Bacillus</taxon>
    </lineage>
</organism>